<feature type="compositionally biased region" description="Low complexity" evidence="10">
    <location>
        <begin position="936"/>
        <end position="956"/>
    </location>
</feature>
<evidence type="ECO:0000256" key="9">
    <source>
        <dbReference type="ARBA" id="ARBA00048679"/>
    </source>
</evidence>
<dbReference type="FunFam" id="1.10.510.10:FF:000465">
    <property type="entry name" value="Non-specific serine/threonine protein kinase"/>
    <property type="match status" value="1"/>
</dbReference>
<feature type="compositionally biased region" description="Basic and acidic residues" evidence="10">
    <location>
        <begin position="866"/>
        <end position="880"/>
    </location>
</feature>
<evidence type="ECO:0000256" key="3">
    <source>
        <dbReference type="ARBA" id="ARBA00022553"/>
    </source>
</evidence>
<keyword evidence="7" id="KW-0067">ATP-binding</keyword>
<feature type="compositionally biased region" description="Polar residues" evidence="10">
    <location>
        <begin position="1200"/>
        <end position="1210"/>
    </location>
</feature>
<evidence type="ECO:0000259" key="11">
    <source>
        <dbReference type="PROSITE" id="PS50011"/>
    </source>
</evidence>
<dbReference type="STRING" id="1330018.A0A167H552"/>
<evidence type="ECO:0000313" key="14">
    <source>
        <dbReference type="Proteomes" id="UP000076738"/>
    </source>
</evidence>
<dbReference type="PROSITE" id="PS50011">
    <property type="entry name" value="PROTEIN_KINASE_DOM"/>
    <property type="match status" value="1"/>
</dbReference>
<keyword evidence="4" id="KW-0808">Transferase</keyword>
<dbReference type="InterPro" id="IPR000961">
    <property type="entry name" value="AGC-kinase_C"/>
</dbReference>
<proteinExistence type="predicted"/>
<dbReference type="EMBL" id="KV417326">
    <property type="protein sequence ID" value="KZO91243.1"/>
    <property type="molecule type" value="Genomic_DNA"/>
</dbReference>
<keyword evidence="3" id="KW-0597">Phosphoprotein</keyword>
<dbReference type="FunFam" id="3.30.200.20:FF:000743">
    <property type="entry name" value="Non-specific serine/threonine protein kinase"/>
    <property type="match status" value="1"/>
</dbReference>
<dbReference type="InterPro" id="IPR011009">
    <property type="entry name" value="Kinase-like_dom_sf"/>
</dbReference>
<feature type="compositionally biased region" description="Polar residues" evidence="10">
    <location>
        <begin position="382"/>
        <end position="398"/>
    </location>
</feature>
<dbReference type="SMART" id="SM00220">
    <property type="entry name" value="S_TKc"/>
    <property type="match status" value="1"/>
</dbReference>
<dbReference type="GO" id="GO:0005524">
    <property type="term" value="F:ATP binding"/>
    <property type="evidence" value="ECO:0007669"/>
    <property type="project" value="UniProtKB-KW"/>
</dbReference>
<reference evidence="13 14" key="1">
    <citation type="journal article" date="2016" name="Mol. Biol. Evol.">
        <title>Comparative Genomics of Early-Diverging Mushroom-Forming Fungi Provides Insights into the Origins of Lignocellulose Decay Capabilities.</title>
        <authorList>
            <person name="Nagy L.G."/>
            <person name="Riley R."/>
            <person name="Tritt A."/>
            <person name="Adam C."/>
            <person name="Daum C."/>
            <person name="Floudas D."/>
            <person name="Sun H."/>
            <person name="Yadav J.S."/>
            <person name="Pangilinan J."/>
            <person name="Larsson K.H."/>
            <person name="Matsuura K."/>
            <person name="Barry K."/>
            <person name="Labutti K."/>
            <person name="Kuo R."/>
            <person name="Ohm R.A."/>
            <person name="Bhattacharya S.S."/>
            <person name="Shirouzu T."/>
            <person name="Yoshinaga Y."/>
            <person name="Martin F.M."/>
            <person name="Grigoriev I.V."/>
            <person name="Hibbett D.S."/>
        </authorList>
    </citation>
    <scope>NUCLEOTIDE SEQUENCE [LARGE SCALE GENOMIC DNA]</scope>
    <source>
        <strain evidence="13 14">TUFC12733</strain>
    </source>
</reference>
<feature type="region of interest" description="Disordered" evidence="10">
    <location>
        <begin position="169"/>
        <end position="199"/>
    </location>
</feature>
<dbReference type="InterPro" id="IPR045270">
    <property type="entry name" value="STKc_AGC"/>
</dbReference>
<evidence type="ECO:0000256" key="4">
    <source>
        <dbReference type="ARBA" id="ARBA00022679"/>
    </source>
</evidence>
<feature type="compositionally biased region" description="Polar residues" evidence="10">
    <location>
        <begin position="1246"/>
        <end position="1273"/>
    </location>
</feature>
<feature type="domain" description="AGC-kinase C-terminal" evidence="12">
    <location>
        <begin position="822"/>
        <end position="926"/>
    </location>
</feature>
<organism evidence="13 14">
    <name type="scientific">Calocera viscosa (strain TUFC12733)</name>
    <dbReference type="NCBI Taxonomy" id="1330018"/>
    <lineage>
        <taxon>Eukaryota</taxon>
        <taxon>Fungi</taxon>
        <taxon>Dikarya</taxon>
        <taxon>Basidiomycota</taxon>
        <taxon>Agaricomycotina</taxon>
        <taxon>Dacrymycetes</taxon>
        <taxon>Dacrymycetales</taxon>
        <taxon>Dacrymycetaceae</taxon>
        <taxon>Calocera</taxon>
    </lineage>
</organism>
<feature type="compositionally biased region" description="Low complexity" evidence="10">
    <location>
        <begin position="404"/>
        <end position="420"/>
    </location>
</feature>
<feature type="compositionally biased region" description="Acidic residues" evidence="10">
    <location>
        <begin position="290"/>
        <end position="299"/>
    </location>
</feature>
<evidence type="ECO:0000256" key="8">
    <source>
        <dbReference type="ARBA" id="ARBA00047899"/>
    </source>
</evidence>
<feature type="domain" description="Protein kinase" evidence="11">
    <location>
        <begin position="515"/>
        <end position="821"/>
    </location>
</feature>
<evidence type="ECO:0000256" key="1">
    <source>
        <dbReference type="ARBA" id="ARBA00012513"/>
    </source>
</evidence>
<dbReference type="GO" id="GO:0004674">
    <property type="term" value="F:protein serine/threonine kinase activity"/>
    <property type="evidence" value="ECO:0007669"/>
    <property type="project" value="UniProtKB-KW"/>
</dbReference>
<dbReference type="Gene3D" id="3.30.200.20">
    <property type="entry name" value="Phosphorylase Kinase, domain 1"/>
    <property type="match status" value="2"/>
</dbReference>
<dbReference type="InterPro" id="IPR017892">
    <property type="entry name" value="Pkinase_C"/>
</dbReference>
<feature type="region of interest" description="Disordered" evidence="10">
    <location>
        <begin position="1071"/>
        <end position="1107"/>
    </location>
</feature>
<name>A0A167H552_CALVF</name>
<dbReference type="GO" id="GO:0106310">
    <property type="term" value="F:protein serine kinase activity"/>
    <property type="evidence" value="ECO:0007669"/>
    <property type="project" value="RHEA"/>
</dbReference>
<dbReference type="Proteomes" id="UP000076738">
    <property type="component" value="Unassembled WGS sequence"/>
</dbReference>
<evidence type="ECO:0000256" key="7">
    <source>
        <dbReference type="ARBA" id="ARBA00022840"/>
    </source>
</evidence>
<evidence type="ECO:0000256" key="5">
    <source>
        <dbReference type="ARBA" id="ARBA00022741"/>
    </source>
</evidence>
<evidence type="ECO:0000256" key="2">
    <source>
        <dbReference type="ARBA" id="ARBA00022527"/>
    </source>
</evidence>
<feature type="compositionally biased region" description="Polar residues" evidence="10">
    <location>
        <begin position="1226"/>
        <end position="1239"/>
    </location>
</feature>
<feature type="compositionally biased region" description="Polar residues" evidence="10">
    <location>
        <begin position="961"/>
        <end position="972"/>
    </location>
</feature>
<dbReference type="SMART" id="SM00133">
    <property type="entry name" value="S_TK_X"/>
    <property type="match status" value="1"/>
</dbReference>
<dbReference type="InterPro" id="IPR008271">
    <property type="entry name" value="Ser/Thr_kinase_AS"/>
</dbReference>
<keyword evidence="6" id="KW-0418">Kinase</keyword>
<dbReference type="CDD" id="cd05123">
    <property type="entry name" value="STKc_AGC"/>
    <property type="match status" value="1"/>
</dbReference>
<dbReference type="OrthoDB" id="63267at2759"/>
<feature type="region of interest" description="Disordered" evidence="10">
    <location>
        <begin position="1160"/>
        <end position="1310"/>
    </location>
</feature>
<feature type="region of interest" description="Disordered" evidence="10">
    <location>
        <begin position="1"/>
        <end position="42"/>
    </location>
</feature>
<evidence type="ECO:0000259" key="12">
    <source>
        <dbReference type="PROSITE" id="PS51285"/>
    </source>
</evidence>
<gene>
    <name evidence="13" type="ORF">CALVIDRAFT_363559</name>
</gene>
<dbReference type="Pfam" id="PF00069">
    <property type="entry name" value="Pkinase"/>
    <property type="match status" value="2"/>
</dbReference>
<feature type="region of interest" description="Disordered" evidence="10">
    <location>
        <begin position="930"/>
        <end position="976"/>
    </location>
</feature>
<evidence type="ECO:0000256" key="10">
    <source>
        <dbReference type="SAM" id="MobiDB-lite"/>
    </source>
</evidence>
<feature type="compositionally biased region" description="Basic residues" evidence="10">
    <location>
        <begin position="18"/>
        <end position="29"/>
    </location>
</feature>
<keyword evidence="2" id="KW-0723">Serine/threonine-protein kinase</keyword>
<feature type="compositionally biased region" description="Polar residues" evidence="10">
    <location>
        <begin position="1162"/>
        <end position="1175"/>
    </location>
</feature>
<feature type="compositionally biased region" description="Acidic residues" evidence="10">
    <location>
        <begin position="463"/>
        <end position="474"/>
    </location>
</feature>
<dbReference type="InterPro" id="IPR000719">
    <property type="entry name" value="Prot_kinase_dom"/>
</dbReference>
<evidence type="ECO:0000313" key="13">
    <source>
        <dbReference type="EMBL" id="KZO91243.1"/>
    </source>
</evidence>
<dbReference type="EC" id="2.7.11.1" evidence="1"/>
<keyword evidence="5" id="KW-0547">Nucleotide-binding</keyword>
<protein>
    <recommendedName>
        <fullName evidence="1">non-specific serine/threonine protein kinase</fullName>
        <ecNumber evidence="1">2.7.11.1</ecNumber>
    </recommendedName>
</protein>
<dbReference type="Pfam" id="PF00433">
    <property type="entry name" value="Pkinase_C"/>
    <property type="match status" value="1"/>
</dbReference>
<feature type="compositionally biased region" description="Low complexity" evidence="10">
    <location>
        <begin position="263"/>
        <end position="276"/>
    </location>
</feature>
<feature type="region of interest" description="Disordered" evidence="10">
    <location>
        <begin position="256"/>
        <end position="299"/>
    </location>
</feature>
<dbReference type="FunFam" id="1.10.510.10:FF:000294">
    <property type="entry name" value="Serine/threonine-protein kinase OXI1"/>
    <property type="match status" value="1"/>
</dbReference>
<dbReference type="Gene3D" id="1.10.510.10">
    <property type="entry name" value="Transferase(Phosphotransferase) domain 1"/>
    <property type="match status" value="2"/>
</dbReference>
<feature type="region of interest" description="Disordered" evidence="10">
    <location>
        <begin position="313"/>
        <end position="474"/>
    </location>
</feature>
<dbReference type="PROSITE" id="PS00108">
    <property type="entry name" value="PROTEIN_KINASE_ST"/>
    <property type="match status" value="1"/>
</dbReference>
<accession>A0A167H552</accession>
<keyword evidence="14" id="KW-1185">Reference proteome</keyword>
<comment type="catalytic activity">
    <reaction evidence="9">
        <text>L-seryl-[protein] + ATP = O-phospho-L-seryl-[protein] + ADP + H(+)</text>
        <dbReference type="Rhea" id="RHEA:17989"/>
        <dbReference type="Rhea" id="RHEA-COMP:9863"/>
        <dbReference type="Rhea" id="RHEA-COMP:11604"/>
        <dbReference type="ChEBI" id="CHEBI:15378"/>
        <dbReference type="ChEBI" id="CHEBI:29999"/>
        <dbReference type="ChEBI" id="CHEBI:30616"/>
        <dbReference type="ChEBI" id="CHEBI:83421"/>
        <dbReference type="ChEBI" id="CHEBI:456216"/>
        <dbReference type="EC" id="2.7.11.1"/>
    </reaction>
</comment>
<feature type="compositionally biased region" description="Basic residues" evidence="10">
    <location>
        <begin position="1086"/>
        <end position="1098"/>
    </location>
</feature>
<dbReference type="SUPFAM" id="SSF56112">
    <property type="entry name" value="Protein kinase-like (PK-like)"/>
    <property type="match status" value="1"/>
</dbReference>
<feature type="compositionally biased region" description="Polar residues" evidence="10">
    <location>
        <begin position="184"/>
        <end position="193"/>
    </location>
</feature>
<comment type="catalytic activity">
    <reaction evidence="8">
        <text>L-threonyl-[protein] + ATP = O-phospho-L-threonyl-[protein] + ADP + H(+)</text>
        <dbReference type="Rhea" id="RHEA:46608"/>
        <dbReference type="Rhea" id="RHEA-COMP:11060"/>
        <dbReference type="Rhea" id="RHEA-COMP:11605"/>
        <dbReference type="ChEBI" id="CHEBI:15378"/>
        <dbReference type="ChEBI" id="CHEBI:30013"/>
        <dbReference type="ChEBI" id="CHEBI:30616"/>
        <dbReference type="ChEBI" id="CHEBI:61977"/>
        <dbReference type="ChEBI" id="CHEBI:456216"/>
        <dbReference type="EC" id="2.7.11.1"/>
    </reaction>
</comment>
<evidence type="ECO:0000256" key="6">
    <source>
        <dbReference type="ARBA" id="ARBA00022777"/>
    </source>
</evidence>
<feature type="region of interest" description="Disordered" evidence="10">
    <location>
        <begin position="1121"/>
        <end position="1143"/>
    </location>
</feature>
<feature type="region of interest" description="Disordered" evidence="10">
    <location>
        <begin position="866"/>
        <end position="906"/>
    </location>
</feature>
<sequence>MASRAAAVHPPSPETQRHSPHSRRTARRRHVDDERRRGQGCRGRRVHHLRQECVLCFPVLIDHHFADSTPLFPASASSTASANFPSLAPTHHLTLTRSIAEIQELEVKVCPLSPIPEIKSDVYAQLAGALPGIKLPASPLHPAPGGTILSPTPRKRSFLTTVSRLVSPSRNATPTSFGARARQLNRSHPTTSGEPHADPTAVAQYLTTLSNDPRVRTAKPWRRFVRVRTEDLESRRVERRVRRARSDLAAHIARKSGIGGLGSSSNGSSAGSVSASRTAPYGKGLKEMMEESEDEDLRDEDTKFVQRLSEKQLGLEAAPELEEKEKEVPQEPNGVDGLPTVDEVSPTTEKRAEVEEQPEYALTAAAEIITQQEPLSPPAESASVTALQMQDPSHTPTIATRPLTFTPPATPKVKAAPASTHNIPDIPHASLPPRPASADPDSQARQQRVWKHLGLTHQPSETDIAETTEDDEADATDAGALSAAADELLSGAEGKKGEKGAKRRVKGRKIRIEDFEMLRVLGKGCAGKVLLVKHRASASLYALKAITKRHVLAHQELQHTLTEQAVLKRMAAAGDQANPFVVKLYWSFHDRENLFLVMDFHPGGDLATQLARWGRLGRDRARFYAAEIVEGVEGLHAAGVIYRDLKPENILIGADGHIVLTDFGLSKEFPKRVVQPGTPGGSMYSAPGTPPRSNSPFWGQPNGYVDGTAGFWTGGKKDRDVTSTFCGTAEYLAPEVIQGLPYSYEVDWWSFGTMLYEMLTGITPFWANNHADMYVRVLQDELMFPDDKAMDQDTKSLIRGLLQRNPALRMAEPRIKKHPYFQMIDWAHVYHKRYIPPYIPPIDPHNESDTQNFDETFLDMEPVIHDEPEEGSERERHDGTTTDTGDTETSSVRTAGVESSAADVEEAPDVFDGYSYKARHSIILDMDEVEEEPEELAGVAEETTSSSGIRTSGTNTDDSRFTASTAPTSVDETSPILETVAKGEPEPLLEEPAGLVVEATPLAPELPGEATATVSPAEPVEAATEELPPALAEAIEAPASKPETPVAVVKEVPASPVKLVRHVEIQVPAKETHAEVAPATPIKSAGSKHPRFVPRRPKEKSGVAALDRDIIRDDDVFDREDDDWDMVETPHGEEANGTKGTSLFARGVVDRYRLAVFRRPNSGKSSRTPSSQIFGGSTDRLDGTDSPTPSDGKIKRGRTTGLSIRKSTGQFLRPKSPNPPSQSSSTVTKQSLATLSNPGSVHRMTPPTSFHLTASPSHRASKESVNSPVSSESLDGAAGSLARGSSDRSLFSDSERPMSPTGKEKHRNLSKMKKITEQGAEKVLSLFHSQHQR</sequence>
<dbReference type="PANTHER" id="PTHR24351">
    <property type="entry name" value="RIBOSOMAL PROTEIN S6 KINASE"/>
    <property type="match status" value="1"/>
</dbReference>
<dbReference type="PROSITE" id="PS51285">
    <property type="entry name" value="AGC_KINASE_CTER"/>
    <property type="match status" value="1"/>
</dbReference>